<evidence type="ECO:0000256" key="1">
    <source>
        <dbReference type="ARBA" id="ARBA00000085"/>
    </source>
</evidence>
<dbReference type="InterPro" id="IPR003594">
    <property type="entry name" value="HATPase_dom"/>
</dbReference>
<dbReference type="EMBL" id="CP158568">
    <property type="protein sequence ID" value="XBY43796.1"/>
    <property type="molecule type" value="Genomic_DNA"/>
</dbReference>
<dbReference type="Pfam" id="PF00512">
    <property type="entry name" value="HisKA"/>
    <property type="match status" value="1"/>
</dbReference>
<evidence type="ECO:0000259" key="12">
    <source>
        <dbReference type="PROSITE" id="PS50109"/>
    </source>
</evidence>
<evidence type="ECO:0000256" key="11">
    <source>
        <dbReference type="SAM" id="Phobius"/>
    </source>
</evidence>
<keyword evidence="10 11" id="KW-0472">Membrane</keyword>
<dbReference type="SMART" id="SM00387">
    <property type="entry name" value="HATPase_c"/>
    <property type="match status" value="1"/>
</dbReference>
<dbReference type="CDD" id="cd00075">
    <property type="entry name" value="HATPase"/>
    <property type="match status" value="1"/>
</dbReference>
<evidence type="ECO:0000256" key="4">
    <source>
        <dbReference type="ARBA" id="ARBA00022553"/>
    </source>
</evidence>
<dbReference type="PANTHER" id="PTHR45436:SF5">
    <property type="entry name" value="SENSOR HISTIDINE KINASE TRCS"/>
    <property type="match status" value="1"/>
</dbReference>
<dbReference type="GO" id="GO:0005886">
    <property type="term" value="C:plasma membrane"/>
    <property type="evidence" value="ECO:0007669"/>
    <property type="project" value="TreeGrafter"/>
</dbReference>
<dbReference type="InterPro" id="IPR036890">
    <property type="entry name" value="HATPase_C_sf"/>
</dbReference>
<dbReference type="GO" id="GO:0000155">
    <property type="term" value="F:phosphorelay sensor kinase activity"/>
    <property type="evidence" value="ECO:0007669"/>
    <property type="project" value="InterPro"/>
</dbReference>
<dbReference type="SMART" id="SM00388">
    <property type="entry name" value="HisKA"/>
    <property type="match status" value="1"/>
</dbReference>
<dbReference type="Pfam" id="PF02518">
    <property type="entry name" value="HATPase_c"/>
    <property type="match status" value="1"/>
</dbReference>
<keyword evidence="6 11" id="KW-0812">Transmembrane</keyword>
<dbReference type="InterPro" id="IPR003660">
    <property type="entry name" value="HAMP_dom"/>
</dbReference>
<protein>
    <recommendedName>
        <fullName evidence="3">histidine kinase</fullName>
        <ecNumber evidence="3">2.7.13.3</ecNumber>
    </recommendedName>
</protein>
<evidence type="ECO:0000256" key="5">
    <source>
        <dbReference type="ARBA" id="ARBA00022679"/>
    </source>
</evidence>
<gene>
    <name evidence="14" type="ORF">ABS361_17215</name>
</gene>
<evidence type="ECO:0000259" key="13">
    <source>
        <dbReference type="PROSITE" id="PS50885"/>
    </source>
</evidence>
<keyword evidence="4" id="KW-0597">Phosphoprotein</keyword>
<dbReference type="InterPro" id="IPR005467">
    <property type="entry name" value="His_kinase_dom"/>
</dbReference>
<dbReference type="GO" id="GO:0005524">
    <property type="term" value="F:ATP binding"/>
    <property type="evidence" value="ECO:0007669"/>
    <property type="project" value="UniProtKB-KW"/>
</dbReference>
<dbReference type="InterPro" id="IPR050428">
    <property type="entry name" value="TCS_sensor_his_kinase"/>
</dbReference>
<dbReference type="PANTHER" id="PTHR45436">
    <property type="entry name" value="SENSOR HISTIDINE KINASE YKOH"/>
    <property type="match status" value="1"/>
</dbReference>
<dbReference type="PROSITE" id="PS50885">
    <property type="entry name" value="HAMP"/>
    <property type="match status" value="1"/>
</dbReference>
<dbReference type="EC" id="2.7.13.3" evidence="3"/>
<evidence type="ECO:0000256" key="2">
    <source>
        <dbReference type="ARBA" id="ARBA00004370"/>
    </source>
</evidence>
<evidence type="ECO:0000313" key="14">
    <source>
        <dbReference type="EMBL" id="XBY43796.1"/>
    </source>
</evidence>
<evidence type="ECO:0000256" key="8">
    <source>
        <dbReference type="ARBA" id="ARBA00022989"/>
    </source>
</evidence>
<dbReference type="InterPro" id="IPR003661">
    <property type="entry name" value="HisK_dim/P_dom"/>
</dbReference>
<evidence type="ECO:0000256" key="3">
    <source>
        <dbReference type="ARBA" id="ARBA00012438"/>
    </source>
</evidence>
<dbReference type="Gene3D" id="3.30.565.10">
    <property type="entry name" value="Histidine kinase-like ATPase, C-terminal domain"/>
    <property type="match status" value="1"/>
</dbReference>
<dbReference type="SUPFAM" id="SSF55874">
    <property type="entry name" value="ATPase domain of HSP90 chaperone/DNA topoisomerase II/histidine kinase"/>
    <property type="match status" value="1"/>
</dbReference>
<feature type="transmembrane region" description="Helical" evidence="11">
    <location>
        <begin position="12"/>
        <end position="45"/>
    </location>
</feature>
<feature type="domain" description="HAMP" evidence="13">
    <location>
        <begin position="80"/>
        <end position="134"/>
    </location>
</feature>
<dbReference type="Gene3D" id="6.10.340.10">
    <property type="match status" value="1"/>
</dbReference>
<feature type="domain" description="Histidine kinase" evidence="12">
    <location>
        <begin position="142"/>
        <end position="354"/>
    </location>
</feature>
<dbReference type="InterPro" id="IPR004358">
    <property type="entry name" value="Sig_transdc_His_kin-like_C"/>
</dbReference>
<proteinExistence type="predicted"/>
<organism evidence="14">
    <name type="scientific">Methyloraptor flagellatus</name>
    <dbReference type="NCBI Taxonomy" id="3162530"/>
    <lineage>
        <taxon>Bacteria</taxon>
        <taxon>Pseudomonadati</taxon>
        <taxon>Pseudomonadota</taxon>
        <taxon>Alphaproteobacteria</taxon>
        <taxon>Hyphomicrobiales</taxon>
        <taxon>Ancalomicrobiaceae</taxon>
        <taxon>Methyloraptor</taxon>
    </lineage>
</organism>
<dbReference type="SUPFAM" id="SSF47384">
    <property type="entry name" value="Homodimeric domain of signal transducing histidine kinase"/>
    <property type="match status" value="1"/>
</dbReference>
<evidence type="ECO:0000256" key="6">
    <source>
        <dbReference type="ARBA" id="ARBA00022692"/>
    </source>
</evidence>
<comment type="catalytic activity">
    <reaction evidence="1">
        <text>ATP + protein L-histidine = ADP + protein N-phospho-L-histidine.</text>
        <dbReference type="EC" id="2.7.13.3"/>
    </reaction>
</comment>
<dbReference type="Gene3D" id="1.10.287.130">
    <property type="match status" value="1"/>
</dbReference>
<reference evidence="14" key="1">
    <citation type="submission" date="2024-06" db="EMBL/GenBank/DDBJ databases">
        <title>Methylostella associata gen. nov., sp. nov., a novel Ancalomicrobiaceae-affiliated facultatively methylotrophic bacteria that feed on methanotrophs of the genus Methylococcus.</title>
        <authorList>
            <person name="Saltykova V."/>
            <person name="Danilova O.V."/>
            <person name="Oshkin I.Y."/>
            <person name="Belova S.E."/>
            <person name="Pimenov N.V."/>
            <person name="Dedysh S.N."/>
        </authorList>
    </citation>
    <scope>NUCLEOTIDE SEQUENCE</scope>
    <source>
        <strain evidence="14">S20</strain>
    </source>
</reference>
<dbReference type="PROSITE" id="PS50109">
    <property type="entry name" value="HIS_KIN"/>
    <property type="match status" value="1"/>
</dbReference>
<accession>A0AAU7X6U9</accession>
<keyword evidence="14" id="KW-0067">ATP-binding</keyword>
<keyword evidence="14" id="KW-0547">Nucleotide-binding</keyword>
<keyword evidence="8 11" id="KW-1133">Transmembrane helix</keyword>
<keyword evidence="5" id="KW-0808">Transferase</keyword>
<dbReference type="InterPro" id="IPR036097">
    <property type="entry name" value="HisK_dim/P_sf"/>
</dbReference>
<name>A0AAU7X6U9_9HYPH</name>
<dbReference type="SUPFAM" id="SSF158472">
    <property type="entry name" value="HAMP domain-like"/>
    <property type="match status" value="1"/>
</dbReference>
<dbReference type="CDD" id="cd00082">
    <property type="entry name" value="HisKA"/>
    <property type="match status" value="1"/>
</dbReference>
<dbReference type="Pfam" id="PF00672">
    <property type="entry name" value="HAMP"/>
    <property type="match status" value="1"/>
</dbReference>
<feature type="transmembrane region" description="Helical" evidence="11">
    <location>
        <begin position="57"/>
        <end position="79"/>
    </location>
</feature>
<comment type="subcellular location">
    <subcellularLocation>
        <location evidence="2">Membrane</location>
    </subcellularLocation>
</comment>
<dbReference type="RefSeq" id="WP_407048898.1">
    <property type="nucleotide sequence ID" value="NZ_CP158568.1"/>
</dbReference>
<dbReference type="KEGG" id="mflg:ABS361_17215"/>
<dbReference type="PRINTS" id="PR00344">
    <property type="entry name" value="BCTRLSENSOR"/>
</dbReference>
<keyword evidence="9" id="KW-0902">Two-component regulatory system</keyword>
<evidence type="ECO:0000256" key="9">
    <source>
        <dbReference type="ARBA" id="ARBA00023012"/>
    </source>
</evidence>
<keyword evidence="7" id="KW-0418">Kinase</keyword>
<dbReference type="CDD" id="cd06225">
    <property type="entry name" value="HAMP"/>
    <property type="match status" value="1"/>
</dbReference>
<sequence length="356" mass="38481">MIGRRGLSRQIFLSMAIVTVVAAVVVFVGLYIAFAVIFTFFPTLIDYEEWLPSSTELLIFLLLIIPSLIVASVVALKLANRILAPLNSIAESARRIAGGDLTARALPGDRTLGETAHLVSDFNAMAQRLQDMADEMAAWNAAIAHELRTPLTILRGMLQGIADGVFTPDEQRIRTLLLQTEGLSRLVDDLRVVTLAETRRLDLQIETVAVATEIQHILDLTGPALSDAGLSVELATFDIAIEADGMRIRQALLALIENARRYATPGRLLIATLVIDDTVVIRVEDDGPGLEPDFAKRAFETFSRGEASRSRRSGGSGLGLSVVRAIAEAHGGTVSYRRSARGGATFDLILPRSRGG</sequence>
<evidence type="ECO:0000256" key="7">
    <source>
        <dbReference type="ARBA" id="ARBA00022777"/>
    </source>
</evidence>
<dbReference type="AlphaFoldDB" id="A0AAU7X6U9"/>
<evidence type="ECO:0000256" key="10">
    <source>
        <dbReference type="ARBA" id="ARBA00023136"/>
    </source>
</evidence>
<dbReference type="SMART" id="SM00304">
    <property type="entry name" value="HAMP"/>
    <property type="match status" value="1"/>
</dbReference>